<evidence type="ECO:0000256" key="3">
    <source>
        <dbReference type="SAM" id="Phobius"/>
    </source>
</evidence>
<evidence type="ECO:0000256" key="2">
    <source>
        <dbReference type="SAM" id="MobiDB-lite"/>
    </source>
</evidence>
<dbReference type="SUPFAM" id="SSF81901">
    <property type="entry name" value="HCP-like"/>
    <property type="match status" value="4"/>
</dbReference>
<evidence type="ECO:0000256" key="4">
    <source>
        <dbReference type="SAM" id="SignalP"/>
    </source>
</evidence>
<dbReference type="PANTHER" id="PTHR11102:SF147">
    <property type="entry name" value="SEL1L ADAPTOR SUBUNIT OF ERAD E3 UBIQUITIN LIGASE"/>
    <property type="match status" value="1"/>
</dbReference>
<name>A0A811LD97_9BILA</name>
<proteinExistence type="inferred from homology"/>
<dbReference type="PANTHER" id="PTHR11102">
    <property type="entry name" value="SEL-1-LIKE PROTEIN"/>
    <property type="match status" value="1"/>
</dbReference>
<dbReference type="GO" id="GO:0005789">
    <property type="term" value="C:endoplasmic reticulum membrane"/>
    <property type="evidence" value="ECO:0007669"/>
    <property type="project" value="TreeGrafter"/>
</dbReference>
<organism evidence="5 6">
    <name type="scientific">Bursaphelenchus okinawaensis</name>
    <dbReference type="NCBI Taxonomy" id="465554"/>
    <lineage>
        <taxon>Eukaryota</taxon>
        <taxon>Metazoa</taxon>
        <taxon>Ecdysozoa</taxon>
        <taxon>Nematoda</taxon>
        <taxon>Chromadorea</taxon>
        <taxon>Rhabditida</taxon>
        <taxon>Tylenchina</taxon>
        <taxon>Tylenchomorpha</taxon>
        <taxon>Aphelenchoidea</taxon>
        <taxon>Aphelenchoididae</taxon>
        <taxon>Bursaphelenchus</taxon>
    </lineage>
</organism>
<feature type="signal peptide" evidence="4">
    <location>
        <begin position="1"/>
        <end position="21"/>
    </location>
</feature>
<feature type="region of interest" description="Disordered" evidence="2">
    <location>
        <begin position="706"/>
        <end position="813"/>
    </location>
</feature>
<dbReference type="GO" id="GO:0036503">
    <property type="term" value="P:ERAD pathway"/>
    <property type="evidence" value="ECO:0007669"/>
    <property type="project" value="TreeGrafter"/>
</dbReference>
<feature type="compositionally biased region" description="Polar residues" evidence="2">
    <location>
        <begin position="706"/>
        <end position="721"/>
    </location>
</feature>
<reference evidence="5" key="1">
    <citation type="submission" date="2020-09" db="EMBL/GenBank/DDBJ databases">
        <authorList>
            <person name="Kikuchi T."/>
        </authorList>
    </citation>
    <scope>NUCLEOTIDE SEQUENCE</scope>
    <source>
        <strain evidence="5">SH1</strain>
    </source>
</reference>
<dbReference type="Gene3D" id="1.25.40.10">
    <property type="entry name" value="Tetratricopeptide repeat domain"/>
    <property type="match status" value="2"/>
</dbReference>
<dbReference type="Proteomes" id="UP000614601">
    <property type="component" value="Unassembled WGS sequence"/>
</dbReference>
<evidence type="ECO:0000313" key="5">
    <source>
        <dbReference type="EMBL" id="CAD5225652.1"/>
    </source>
</evidence>
<keyword evidence="3" id="KW-0812">Transmembrane</keyword>
<dbReference type="SMART" id="SM00671">
    <property type="entry name" value="SEL1"/>
    <property type="match status" value="11"/>
</dbReference>
<gene>
    <name evidence="5" type="ORF">BOKJ2_LOCUS11685</name>
</gene>
<protein>
    <submittedName>
        <fullName evidence="5">Uncharacterized protein</fullName>
    </submittedName>
</protein>
<evidence type="ECO:0000313" key="6">
    <source>
        <dbReference type="Proteomes" id="UP000614601"/>
    </source>
</evidence>
<dbReference type="InterPro" id="IPR006597">
    <property type="entry name" value="Sel1-like"/>
</dbReference>
<dbReference type="Proteomes" id="UP000783686">
    <property type="component" value="Unassembled WGS sequence"/>
</dbReference>
<dbReference type="EMBL" id="CAJFDH010000005">
    <property type="protein sequence ID" value="CAD5225652.1"/>
    <property type="molecule type" value="Genomic_DNA"/>
</dbReference>
<keyword evidence="3" id="KW-0472">Membrane</keyword>
<feature type="transmembrane region" description="Helical" evidence="3">
    <location>
        <begin position="680"/>
        <end position="700"/>
    </location>
</feature>
<feature type="compositionally biased region" description="Gly residues" evidence="2">
    <location>
        <begin position="724"/>
        <end position="736"/>
    </location>
</feature>
<feature type="chain" id="PRO_5036221381" evidence="4">
    <location>
        <begin position="22"/>
        <end position="813"/>
    </location>
</feature>
<evidence type="ECO:0000256" key="1">
    <source>
        <dbReference type="ARBA" id="ARBA00038101"/>
    </source>
</evidence>
<dbReference type="InterPro" id="IPR050767">
    <property type="entry name" value="Sel1_AlgK"/>
</dbReference>
<sequence length="813" mass="89784">MYKRLHFVLLCIFLLFTANSAENPAKSKKTEDETTLLEEETIIILTEELEPKKDEERISGDFLTDEDIDLMEHTGSSPALITQEVEEKDALSDIFVEFMPEKKPPGEINSQAKQLYEDALQVLGRKRWAQVDVADLKNAYKEMEKAADMGHPDAQKILGFSYLFGNHRWSIDEARNIFEKLAKNGSPDAHLGLGFIYSTGLGMDEPDPAKGLLHYTISALGGNPLAQMAVGYRYHAGVNVKADCDVALNWYKRVAQKVADKVKLTGSPSIQRIRIPDEVESTANSGSMVDNNLFLYYTYLAETGDVPATIALATLYLTGGKGVPMDLEEAARHFKVAAQAGNTQAYAYLGRMYLEGTPSTPQSNSTAFDYFKKASDKGNAIAQSGLGLMFLVGYGVDQDSNLAFKLFKMAADQGSSDGQLHLGQMFFYGIGVEKNYKQAIQYFQLAAQSGHILALYNLANIHATGTGVQRSCNLATELMKNVAERGRWAERFVDAFSKFMLGHNEESAIRYLFLAELGYEVAQTNFAFLMDKSEGRQQLFKPDQTYKRAYQYWLRSANQEYAYARVKLGDYLFYGLGTQIDLAAAANQYKAAATSHQNAQALFNLAYMHENGLGVSRDLHLAKRFYDLAAETSTDAIVPVTLALIKLRFMFIADFFTAGFLFDSNGDSVFEKFLGPQWDLYLMTLFFGLAIWLLIVYWHYRRQLDNQSPSDPTPSQQNLRPNNGQGGPNHGQGGLNQGQTGSQNLSTYQAGPSSQSTLSTQKTTTSTSPGPAATSSTAPLNPGATSLDSGASASVNLDQSSNDPNRIQDQPLD</sequence>
<feature type="compositionally biased region" description="Polar residues" evidence="2">
    <location>
        <begin position="783"/>
        <end position="813"/>
    </location>
</feature>
<accession>A0A811LD97</accession>
<dbReference type="InterPro" id="IPR011990">
    <property type="entry name" value="TPR-like_helical_dom_sf"/>
</dbReference>
<comment type="similarity">
    <text evidence="1">Belongs to the sel-1 family.</text>
</comment>
<feature type="compositionally biased region" description="Low complexity" evidence="2">
    <location>
        <begin position="753"/>
        <end position="779"/>
    </location>
</feature>
<dbReference type="EMBL" id="CAJFCW020000005">
    <property type="protein sequence ID" value="CAG9121168.1"/>
    <property type="molecule type" value="Genomic_DNA"/>
</dbReference>
<keyword evidence="6" id="KW-1185">Reference proteome</keyword>
<keyword evidence="4" id="KW-0732">Signal</keyword>
<dbReference type="OrthoDB" id="27934at2759"/>
<keyword evidence="3" id="KW-1133">Transmembrane helix</keyword>
<dbReference type="Pfam" id="PF08238">
    <property type="entry name" value="Sel1"/>
    <property type="match status" value="11"/>
</dbReference>
<dbReference type="AlphaFoldDB" id="A0A811LD97"/>
<comment type="caution">
    <text evidence="5">The sequence shown here is derived from an EMBL/GenBank/DDBJ whole genome shotgun (WGS) entry which is preliminary data.</text>
</comment>